<dbReference type="AlphaFoldDB" id="A0A5K8AB35"/>
<feature type="transmembrane region" description="Helical" evidence="7">
    <location>
        <begin position="250"/>
        <end position="268"/>
    </location>
</feature>
<feature type="transmembrane region" description="Helical" evidence="7">
    <location>
        <begin position="20"/>
        <end position="40"/>
    </location>
</feature>
<evidence type="ECO:0000259" key="8">
    <source>
        <dbReference type="PROSITE" id="PS50928"/>
    </source>
</evidence>
<keyword evidence="3" id="KW-1003">Cell membrane</keyword>
<evidence type="ECO:0000313" key="10">
    <source>
        <dbReference type="Proteomes" id="UP000422108"/>
    </source>
</evidence>
<evidence type="ECO:0000313" key="9">
    <source>
        <dbReference type="EMBL" id="BBO89160.1"/>
    </source>
</evidence>
<dbReference type="RefSeq" id="WP_155310390.1">
    <property type="nucleotide sequence ID" value="NZ_AP021879.1"/>
</dbReference>
<gene>
    <name evidence="9" type="ORF">DSCOOX_23400</name>
</gene>
<dbReference type="Pfam" id="PF00528">
    <property type="entry name" value="BPD_transp_1"/>
    <property type="match status" value="1"/>
</dbReference>
<feature type="transmembrane region" description="Helical" evidence="7">
    <location>
        <begin position="83"/>
        <end position="108"/>
    </location>
</feature>
<dbReference type="EMBL" id="AP021879">
    <property type="protein sequence ID" value="BBO89160.1"/>
    <property type="molecule type" value="Genomic_DNA"/>
</dbReference>
<evidence type="ECO:0000256" key="4">
    <source>
        <dbReference type="ARBA" id="ARBA00022692"/>
    </source>
</evidence>
<protein>
    <submittedName>
        <fullName evidence="9">Glutathione ABC transporter permease GsiD</fullName>
    </submittedName>
</protein>
<comment type="subcellular location">
    <subcellularLocation>
        <location evidence="1 7">Cell membrane</location>
        <topology evidence="1 7">Multi-pass membrane protein</topology>
    </subcellularLocation>
</comment>
<dbReference type="Gene3D" id="1.10.3720.10">
    <property type="entry name" value="MetI-like"/>
    <property type="match status" value="1"/>
</dbReference>
<dbReference type="CDD" id="cd06261">
    <property type="entry name" value="TM_PBP2"/>
    <property type="match status" value="1"/>
</dbReference>
<sequence>MTVTDLLSPIGRLAENRLALVGGILILIVSLMAVLAPHVAPHDPRQTDLEQSLTAPNRTFPLGTNKLGRCVLSQMIYGARVTLAVGVGVVLVSALVGMILGVVSGYYGGMVDEVIMRLVDVMFALPGILPALIIAGLLGPRILNLMLALTVTAWAAYARIVRGSVLTIKPLPFVESANALGASHLYIIRVHIIPNCLAPVIVLATFGVARAILAVSALSFLGLGCQAPNFDWGAMLKESLLYMRSAPHLVIFPGLAIMLLVLAFNFLGDGLRDIMDVQSNRKNGY</sequence>
<evidence type="ECO:0000256" key="3">
    <source>
        <dbReference type="ARBA" id="ARBA00022475"/>
    </source>
</evidence>
<keyword evidence="10" id="KW-1185">Reference proteome</keyword>
<evidence type="ECO:0000256" key="5">
    <source>
        <dbReference type="ARBA" id="ARBA00022989"/>
    </source>
</evidence>
<dbReference type="SUPFAM" id="SSF161098">
    <property type="entry name" value="MetI-like"/>
    <property type="match status" value="1"/>
</dbReference>
<dbReference type="InterPro" id="IPR025966">
    <property type="entry name" value="OppC_N"/>
</dbReference>
<name>A0A5K8AB35_9BACT</name>
<reference evidence="9 10" key="1">
    <citation type="submission" date="2019-11" db="EMBL/GenBank/DDBJ databases">
        <title>Comparative genomics of hydrocarbon-degrading Desulfosarcina strains.</title>
        <authorList>
            <person name="Watanabe M."/>
            <person name="Kojima H."/>
            <person name="Fukui M."/>
        </authorList>
    </citation>
    <scope>NUCLEOTIDE SEQUENCE [LARGE SCALE GENOMIC DNA]</scope>
    <source>
        <strain evidence="10">oXyS1</strain>
    </source>
</reference>
<keyword evidence="6 7" id="KW-0472">Membrane</keyword>
<dbReference type="Pfam" id="PF12911">
    <property type="entry name" value="OppC_N"/>
    <property type="match status" value="1"/>
</dbReference>
<dbReference type="InterPro" id="IPR035906">
    <property type="entry name" value="MetI-like_sf"/>
</dbReference>
<feature type="domain" description="ABC transmembrane type-1" evidence="8">
    <location>
        <begin position="79"/>
        <end position="268"/>
    </location>
</feature>
<feature type="transmembrane region" description="Helical" evidence="7">
    <location>
        <begin position="114"/>
        <end position="138"/>
    </location>
</feature>
<accession>A0A5K8AB35</accession>
<evidence type="ECO:0000256" key="1">
    <source>
        <dbReference type="ARBA" id="ARBA00004651"/>
    </source>
</evidence>
<keyword evidence="2 7" id="KW-0813">Transport</keyword>
<comment type="similarity">
    <text evidence="7">Belongs to the binding-protein-dependent transport system permease family.</text>
</comment>
<dbReference type="PANTHER" id="PTHR43386:SF1">
    <property type="entry name" value="D,D-DIPEPTIDE TRANSPORT SYSTEM PERMEASE PROTEIN DDPC-RELATED"/>
    <property type="match status" value="1"/>
</dbReference>
<dbReference type="GO" id="GO:0055085">
    <property type="term" value="P:transmembrane transport"/>
    <property type="evidence" value="ECO:0007669"/>
    <property type="project" value="InterPro"/>
</dbReference>
<evidence type="ECO:0000256" key="7">
    <source>
        <dbReference type="RuleBase" id="RU363032"/>
    </source>
</evidence>
<dbReference type="PROSITE" id="PS50928">
    <property type="entry name" value="ABC_TM1"/>
    <property type="match status" value="1"/>
</dbReference>
<dbReference type="InterPro" id="IPR000515">
    <property type="entry name" value="MetI-like"/>
</dbReference>
<keyword evidence="4 7" id="KW-0812">Transmembrane</keyword>
<evidence type="ECO:0000256" key="6">
    <source>
        <dbReference type="ARBA" id="ARBA00023136"/>
    </source>
</evidence>
<organism evidence="9 10">
    <name type="scientific">Desulfosarcina ovata subsp. ovata</name>
    <dbReference type="NCBI Taxonomy" id="2752305"/>
    <lineage>
        <taxon>Bacteria</taxon>
        <taxon>Pseudomonadati</taxon>
        <taxon>Thermodesulfobacteriota</taxon>
        <taxon>Desulfobacteria</taxon>
        <taxon>Desulfobacterales</taxon>
        <taxon>Desulfosarcinaceae</taxon>
        <taxon>Desulfosarcina</taxon>
    </lineage>
</organism>
<dbReference type="Proteomes" id="UP000422108">
    <property type="component" value="Chromosome"/>
</dbReference>
<keyword evidence="5 7" id="KW-1133">Transmembrane helix</keyword>
<feature type="transmembrane region" description="Helical" evidence="7">
    <location>
        <begin position="185"/>
        <end position="204"/>
    </location>
</feature>
<dbReference type="GO" id="GO:0005886">
    <property type="term" value="C:plasma membrane"/>
    <property type="evidence" value="ECO:0007669"/>
    <property type="project" value="UniProtKB-SubCell"/>
</dbReference>
<dbReference type="PANTHER" id="PTHR43386">
    <property type="entry name" value="OLIGOPEPTIDE TRANSPORT SYSTEM PERMEASE PROTEIN APPC"/>
    <property type="match status" value="1"/>
</dbReference>
<feature type="transmembrane region" description="Helical" evidence="7">
    <location>
        <begin position="145"/>
        <end position="165"/>
    </location>
</feature>
<evidence type="ECO:0000256" key="2">
    <source>
        <dbReference type="ARBA" id="ARBA00022448"/>
    </source>
</evidence>
<dbReference type="InterPro" id="IPR050366">
    <property type="entry name" value="BP-dependent_transpt_permease"/>
</dbReference>
<proteinExistence type="inferred from homology"/>